<evidence type="ECO:0000256" key="8">
    <source>
        <dbReference type="ARBA" id="ARBA00023014"/>
    </source>
</evidence>
<dbReference type="EMBL" id="JRQD01000003">
    <property type="protein sequence ID" value="KGM06746.1"/>
    <property type="molecule type" value="Genomic_DNA"/>
</dbReference>
<dbReference type="Pfam" id="PF00266">
    <property type="entry name" value="Aminotran_5"/>
    <property type="match status" value="1"/>
</dbReference>
<evidence type="ECO:0000256" key="7">
    <source>
        <dbReference type="ARBA" id="ARBA00023004"/>
    </source>
</evidence>
<dbReference type="PANTHER" id="PTHR11601">
    <property type="entry name" value="CYSTEINE DESULFURYLASE FAMILY MEMBER"/>
    <property type="match status" value="1"/>
</dbReference>
<evidence type="ECO:0000313" key="12">
    <source>
        <dbReference type="EMBL" id="KGM06746.1"/>
    </source>
</evidence>
<evidence type="ECO:0000256" key="10">
    <source>
        <dbReference type="RuleBase" id="RU004504"/>
    </source>
</evidence>
<dbReference type="InterPro" id="IPR000192">
    <property type="entry name" value="Aminotrans_V_dom"/>
</dbReference>
<comment type="similarity">
    <text evidence="2">Belongs to the class-V pyridoxal-phosphate-dependent aminotransferase family. NifS/IscS subfamily.</text>
</comment>
<proteinExistence type="inferred from homology"/>
<dbReference type="PROSITE" id="PS00595">
    <property type="entry name" value="AA_TRANSFER_CLASS_5"/>
    <property type="match status" value="1"/>
</dbReference>
<comment type="cofactor">
    <cofactor evidence="1 10">
        <name>pyridoxal 5'-phosphate</name>
        <dbReference type="ChEBI" id="CHEBI:597326"/>
    </cofactor>
</comment>
<feature type="domain" description="Aminotransferase class V" evidence="11">
    <location>
        <begin position="7"/>
        <end position="370"/>
    </location>
</feature>
<gene>
    <name evidence="12" type="ORF">LP43_1238</name>
</gene>
<reference evidence="12 13" key="1">
    <citation type="submission" date="2014-09" db="EMBL/GenBank/DDBJ databases">
        <authorList>
            <person name="Grob C."/>
            <person name="Taubert M."/>
            <person name="Howat A.M."/>
            <person name="Burns O.J."/>
            <person name="Dixon J.L."/>
            <person name="Chen Y."/>
            <person name="Murrell J.C."/>
        </authorList>
    </citation>
    <scope>NUCLEOTIDE SEQUENCE [LARGE SCALE GENOMIC DNA]</scope>
    <source>
        <strain evidence="12">L4</strain>
    </source>
</reference>
<dbReference type="AlphaFoldDB" id="A0A0A0BFR5"/>
<dbReference type="InterPro" id="IPR016454">
    <property type="entry name" value="Cysteine_dSase"/>
</dbReference>
<dbReference type="InterPro" id="IPR020578">
    <property type="entry name" value="Aminotrans_V_PyrdxlP_BS"/>
</dbReference>
<evidence type="ECO:0000259" key="11">
    <source>
        <dbReference type="Pfam" id="PF00266"/>
    </source>
</evidence>
<comment type="catalytic activity">
    <reaction evidence="9">
        <text>(sulfur carrier)-H + L-cysteine = (sulfur carrier)-SH + L-alanine</text>
        <dbReference type="Rhea" id="RHEA:43892"/>
        <dbReference type="Rhea" id="RHEA-COMP:14737"/>
        <dbReference type="Rhea" id="RHEA-COMP:14739"/>
        <dbReference type="ChEBI" id="CHEBI:29917"/>
        <dbReference type="ChEBI" id="CHEBI:35235"/>
        <dbReference type="ChEBI" id="CHEBI:57972"/>
        <dbReference type="ChEBI" id="CHEBI:64428"/>
        <dbReference type="EC" id="2.8.1.7"/>
    </reaction>
</comment>
<dbReference type="Gene3D" id="3.90.1150.10">
    <property type="entry name" value="Aspartate Aminotransferase, domain 1"/>
    <property type="match status" value="1"/>
</dbReference>
<evidence type="ECO:0000256" key="1">
    <source>
        <dbReference type="ARBA" id="ARBA00001933"/>
    </source>
</evidence>
<accession>A0A0A0BFR5</accession>
<dbReference type="STRING" id="392484.LP43_1238"/>
<dbReference type="PANTHER" id="PTHR11601:SF34">
    <property type="entry name" value="CYSTEINE DESULFURASE"/>
    <property type="match status" value="1"/>
</dbReference>
<evidence type="ECO:0000256" key="2">
    <source>
        <dbReference type="ARBA" id="ARBA00006490"/>
    </source>
</evidence>
<sequence>MQLGNSIYLDYQATTPVDPRVKKEMAAYDDFFANPHSVGHFLGQQAAMAVDSAKAGVESYIGSAQDEVIFTSGATEANNQAIASVLFANKTARTKILVGALEHKCIKNAATYFATYLGYLVEEVPVLPSGLIDLEAYKIMLSEEVLLVCIMAVNNEIGTIQDIKQLSELAHEYGALFHCDAAQAPEATNLDVQDWDVDMLSLSAHKAYGPKGIGALYIKNSLQAQLPPLMHGGGQQFGMRSGTLPTGLCVGFAKALTISKEELAQTRSRLLSLKQRFLENLSKSDAEFLINGDSIRRHPGNINLQFVGHNATSLLSSLQPEISASTGSACNSEMILASHVLKAIGLSDDQAMSSLRFSLGRFTDEKQIDQATEIIRRKLQASA</sequence>
<keyword evidence="4 12" id="KW-0808">Transferase</keyword>
<dbReference type="InterPro" id="IPR015421">
    <property type="entry name" value="PyrdxlP-dep_Trfase_major"/>
</dbReference>
<dbReference type="Gene3D" id="3.40.640.10">
    <property type="entry name" value="Type I PLP-dependent aspartate aminotransferase-like (Major domain)"/>
    <property type="match status" value="1"/>
</dbReference>
<organism evidence="12 13">
    <name type="scientific">Methylophaga thiooxydans</name>
    <dbReference type="NCBI Taxonomy" id="392484"/>
    <lineage>
        <taxon>Bacteria</taxon>
        <taxon>Pseudomonadati</taxon>
        <taxon>Pseudomonadota</taxon>
        <taxon>Gammaproteobacteria</taxon>
        <taxon>Thiotrichales</taxon>
        <taxon>Piscirickettsiaceae</taxon>
        <taxon>Methylophaga</taxon>
    </lineage>
</organism>
<evidence type="ECO:0000256" key="9">
    <source>
        <dbReference type="ARBA" id="ARBA00050776"/>
    </source>
</evidence>
<dbReference type="PIRSF" id="PIRSF005572">
    <property type="entry name" value="NifS"/>
    <property type="match status" value="1"/>
</dbReference>
<comment type="caution">
    <text evidence="12">The sequence shown here is derived from an EMBL/GenBank/DDBJ whole genome shotgun (WGS) entry which is preliminary data.</text>
</comment>
<dbReference type="InterPro" id="IPR015422">
    <property type="entry name" value="PyrdxlP-dep_Trfase_small"/>
</dbReference>
<evidence type="ECO:0000256" key="5">
    <source>
        <dbReference type="ARBA" id="ARBA00022723"/>
    </source>
</evidence>
<dbReference type="GO" id="GO:0051536">
    <property type="term" value="F:iron-sulfur cluster binding"/>
    <property type="evidence" value="ECO:0007669"/>
    <property type="project" value="UniProtKB-KW"/>
</dbReference>
<keyword evidence="7" id="KW-0408">Iron</keyword>
<keyword evidence="6" id="KW-0663">Pyridoxal phosphate</keyword>
<evidence type="ECO:0000256" key="4">
    <source>
        <dbReference type="ARBA" id="ARBA00022679"/>
    </source>
</evidence>
<dbReference type="SUPFAM" id="SSF53383">
    <property type="entry name" value="PLP-dependent transferases"/>
    <property type="match status" value="1"/>
</dbReference>
<keyword evidence="8" id="KW-0411">Iron-sulfur</keyword>
<dbReference type="RefSeq" id="WP_036313288.1">
    <property type="nucleotide sequence ID" value="NZ_JRQD01000003.1"/>
</dbReference>
<dbReference type="Proteomes" id="UP000029999">
    <property type="component" value="Unassembled WGS sequence"/>
</dbReference>
<dbReference type="InterPro" id="IPR015424">
    <property type="entry name" value="PyrdxlP-dep_Trfase"/>
</dbReference>
<dbReference type="GO" id="GO:0046872">
    <property type="term" value="F:metal ion binding"/>
    <property type="evidence" value="ECO:0007669"/>
    <property type="project" value="UniProtKB-KW"/>
</dbReference>
<protein>
    <recommendedName>
        <fullName evidence="3">cysteine desulfurase</fullName>
        <ecNumber evidence="3">2.8.1.7</ecNumber>
    </recommendedName>
</protein>
<evidence type="ECO:0000256" key="3">
    <source>
        <dbReference type="ARBA" id="ARBA00012239"/>
    </source>
</evidence>
<name>A0A0A0BFR5_9GAMM</name>
<evidence type="ECO:0000313" key="13">
    <source>
        <dbReference type="Proteomes" id="UP000029999"/>
    </source>
</evidence>
<dbReference type="GO" id="GO:0031071">
    <property type="term" value="F:cysteine desulfurase activity"/>
    <property type="evidence" value="ECO:0007669"/>
    <property type="project" value="UniProtKB-EC"/>
</dbReference>
<evidence type="ECO:0000256" key="6">
    <source>
        <dbReference type="ARBA" id="ARBA00022898"/>
    </source>
</evidence>
<keyword evidence="5" id="KW-0479">Metal-binding</keyword>
<dbReference type="EC" id="2.8.1.7" evidence="3"/>